<gene>
    <name evidence="1" type="ORF">ACFSUE_15655</name>
</gene>
<dbReference type="Proteomes" id="UP001597399">
    <property type="component" value="Unassembled WGS sequence"/>
</dbReference>
<evidence type="ECO:0000313" key="1">
    <source>
        <dbReference type="EMBL" id="MFD2695052.1"/>
    </source>
</evidence>
<sequence>MSFFRKYSISLVSLLLIVSMLYIPMMIHPPVSSQITKNEERPLIASEKLDRDSAFNNSQMIVRSERKNFVYEPILK</sequence>
<comment type="caution">
    <text evidence="1">The sequence shown here is derived from an EMBL/GenBank/DDBJ whole genome shotgun (WGS) entry which is preliminary data.</text>
</comment>
<reference evidence="2" key="1">
    <citation type="journal article" date="2019" name="Int. J. Syst. Evol. Microbiol.">
        <title>The Global Catalogue of Microorganisms (GCM) 10K type strain sequencing project: providing services to taxonomists for standard genome sequencing and annotation.</title>
        <authorList>
            <consortium name="The Broad Institute Genomics Platform"/>
            <consortium name="The Broad Institute Genome Sequencing Center for Infectious Disease"/>
            <person name="Wu L."/>
            <person name="Ma J."/>
        </authorList>
    </citation>
    <scope>NUCLEOTIDE SEQUENCE [LARGE SCALE GENOMIC DNA]</scope>
    <source>
        <strain evidence="2">TISTR 2466</strain>
    </source>
</reference>
<organism evidence="1 2">
    <name type="scientific">Sporolactobacillus shoreicorticis</name>
    <dbReference type="NCBI Taxonomy" id="1923877"/>
    <lineage>
        <taxon>Bacteria</taxon>
        <taxon>Bacillati</taxon>
        <taxon>Bacillota</taxon>
        <taxon>Bacilli</taxon>
        <taxon>Bacillales</taxon>
        <taxon>Sporolactobacillaceae</taxon>
        <taxon>Sporolactobacillus</taxon>
    </lineage>
</organism>
<proteinExistence type="predicted"/>
<dbReference type="EMBL" id="JBHUMQ010000035">
    <property type="protein sequence ID" value="MFD2695052.1"/>
    <property type="molecule type" value="Genomic_DNA"/>
</dbReference>
<dbReference type="RefSeq" id="WP_253065149.1">
    <property type="nucleotide sequence ID" value="NZ_JAMXWM010000037.1"/>
</dbReference>
<name>A0ABW5S640_9BACL</name>
<protein>
    <submittedName>
        <fullName evidence="1">Uncharacterized protein</fullName>
    </submittedName>
</protein>
<keyword evidence="2" id="KW-1185">Reference proteome</keyword>
<accession>A0ABW5S640</accession>
<evidence type="ECO:0000313" key="2">
    <source>
        <dbReference type="Proteomes" id="UP001597399"/>
    </source>
</evidence>